<reference evidence="2" key="1">
    <citation type="submission" date="2020-08" db="EMBL/GenBank/DDBJ databases">
        <title>Diversity of carbapenem-resistant Acinetobacter baumannii and bacteriophage-mediated spread of the Oxa23 carbapenemase.</title>
        <authorList>
            <person name="Abouelfetouh A."/>
            <person name="Mattock J."/>
            <person name="Turner D."/>
            <person name="Li E."/>
            <person name="Evans B.A."/>
        </authorList>
    </citation>
    <scope>NUCLEOTIDE SEQUENCE</scope>
    <source>
        <strain evidence="2">A86</strain>
    </source>
</reference>
<dbReference type="Proteomes" id="UP000634608">
    <property type="component" value="Unassembled WGS sequence"/>
</dbReference>
<feature type="region of interest" description="Disordered" evidence="1">
    <location>
        <begin position="134"/>
        <end position="168"/>
    </location>
</feature>
<evidence type="ECO:0000313" key="3">
    <source>
        <dbReference type="Proteomes" id="UP000634608"/>
    </source>
</evidence>
<comment type="caution">
    <text evidence="2">The sequence shown here is derived from an EMBL/GenBank/DDBJ whole genome shotgun (WGS) entry which is preliminary data.</text>
</comment>
<name>A0A8I0FDZ6_ACIBA</name>
<gene>
    <name evidence="2" type="ORF">IAG11_22100</name>
</gene>
<evidence type="ECO:0000313" key="2">
    <source>
        <dbReference type="EMBL" id="MBD0222525.1"/>
    </source>
</evidence>
<organism evidence="2 3">
    <name type="scientific">Acinetobacter baumannii</name>
    <dbReference type="NCBI Taxonomy" id="470"/>
    <lineage>
        <taxon>Bacteria</taxon>
        <taxon>Pseudomonadati</taxon>
        <taxon>Pseudomonadota</taxon>
        <taxon>Gammaproteobacteria</taxon>
        <taxon>Moraxellales</taxon>
        <taxon>Moraxellaceae</taxon>
        <taxon>Acinetobacter</taxon>
        <taxon>Acinetobacter calcoaceticus/baumannii complex</taxon>
    </lineage>
</organism>
<dbReference type="EMBL" id="JACSVK010000514">
    <property type="protein sequence ID" value="MBD0222525.1"/>
    <property type="molecule type" value="Genomic_DNA"/>
</dbReference>
<feature type="non-terminal residue" evidence="2">
    <location>
        <position position="1"/>
    </location>
</feature>
<feature type="non-terminal residue" evidence="2">
    <location>
        <position position="194"/>
    </location>
</feature>
<proteinExistence type="predicted"/>
<sequence>VISHFMNGTTKGGAFTGVIQTLGSVAKGVAVVIVGLGAGLQNLVRLMSGVMSNLRTIGSTAVNFVNADGILAKGKALAGGVKAIWTETKDTVFDIAGNTKAAINSASNIFSGTSSFDRLTKATIDIQKAQLGNRGGSGGVTSGIGQNKALNPEGGKSDKAKQGKSDAVRQAEQAAKALADIRYKYATEEKKVAL</sequence>
<dbReference type="AlphaFoldDB" id="A0A8I0FDZ6"/>
<accession>A0A8I0FDZ6</accession>
<evidence type="ECO:0000256" key="1">
    <source>
        <dbReference type="SAM" id="MobiDB-lite"/>
    </source>
</evidence>
<protein>
    <submittedName>
        <fullName evidence="2">Phage tail protein</fullName>
    </submittedName>
</protein>
<feature type="compositionally biased region" description="Basic and acidic residues" evidence="1">
    <location>
        <begin position="155"/>
        <end position="168"/>
    </location>
</feature>